<dbReference type="AlphaFoldDB" id="A0A9X0BLZ4"/>
<gene>
    <name evidence="2" type="ORF">N7530_006267</name>
</gene>
<reference evidence="2" key="2">
    <citation type="journal article" date="2023" name="IMA Fungus">
        <title>Comparative genomic study of the Penicillium genus elucidates a diverse pangenome and 15 lateral gene transfer events.</title>
        <authorList>
            <person name="Petersen C."/>
            <person name="Sorensen T."/>
            <person name="Nielsen M.R."/>
            <person name="Sondergaard T.E."/>
            <person name="Sorensen J.L."/>
            <person name="Fitzpatrick D.A."/>
            <person name="Frisvad J.C."/>
            <person name="Nielsen K.L."/>
        </authorList>
    </citation>
    <scope>NUCLEOTIDE SEQUENCE</scope>
    <source>
        <strain evidence="2">IBT 17660</strain>
    </source>
</reference>
<evidence type="ECO:0000256" key="1">
    <source>
        <dbReference type="SAM" id="MobiDB-lite"/>
    </source>
</evidence>
<proteinExistence type="predicted"/>
<keyword evidence="3" id="KW-1185">Reference proteome</keyword>
<feature type="region of interest" description="Disordered" evidence="1">
    <location>
        <begin position="1"/>
        <end position="22"/>
    </location>
</feature>
<accession>A0A9X0BLZ4</accession>
<feature type="compositionally biased region" description="Polar residues" evidence="1">
    <location>
        <begin position="91"/>
        <end position="107"/>
    </location>
</feature>
<comment type="caution">
    <text evidence="2">The sequence shown here is derived from an EMBL/GenBank/DDBJ whole genome shotgun (WGS) entry which is preliminary data.</text>
</comment>
<evidence type="ECO:0000313" key="3">
    <source>
        <dbReference type="Proteomes" id="UP001147760"/>
    </source>
</evidence>
<reference evidence="2" key="1">
    <citation type="submission" date="2022-12" db="EMBL/GenBank/DDBJ databases">
        <authorList>
            <person name="Petersen C."/>
        </authorList>
    </citation>
    <scope>NUCLEOTIDE SEQUENCE</scope>
    <source>
        <strain evidence="2">IBT 17660</strain>
    </source>
</reference>
<organism evidence="2 3">
    <name type="scientific">Penicillium desertorum</name>
    <dbReference type="NCBI Taxonomy" id="1303715"/>
    <lineage>
        <taxon>Eukaryota</taxon>
        <taxon>Fungi</taxon>
        <taxon>Dikarya</taxon>
        <taxon>Ascomycota</taxon>
        <taxon>Pezizomycotina</taxon>
        <taxon>Eurotiomycetes</taxon>
        <taxon>Eurotiomycetidae</taxon>
        <taxon>Eurotiales</taxon>
        <taxon>Aspergillaceae</taxon>
        <taxon>Penicillium</taxon>
    </lineage>
</organism>
<sequence length="192" mass="21878">RLINRSTAPKEGGAENGSSSTTLLVPSRHGYKYFLPNRLSILCLTLSFRLKGHSKALPLIFRRSFFHLVVSEVAPSNGRRNLLAIRRRSPNASNHRITSESSYTSPIDTDDNRPFKPDSSKTDLTEPEYSPRAGRTITRKKPHLTTGIKSLLIPEDYGRSNKTKKLKLRLKEPYATSRTFIKYYCLYQYTSL</sequence>
<name>A0A9X0BLZ4_9EURO</name>
<protein>
    <submittedName>
        <fullName evidence="2">Uncharacterized protein</fullName>
    </submittedName>
</protein>
<dbReference type="Proteomes" id="UP001147760">
    <property type="component" value="Unassembled WGS sequence"/>
</dbReference>
<dbReference type="OrthoDB" id="4485682at2759"/>
<evidence type="ECO:0000313" key="2">
    <source>
        <dbReference type="EMBL" id="KAJ5472266.1"/>
    </source>
</evidence>
<feature type="compositionally biased region" description="Basic and acidic residues" evidence="1">
    <location>
        <begin position="110"/>
        <end position="124"/>
    </location>
</feature>
<feature type="non-terminal residue" evidence="2">
    <location>
        <position position="192"/>
    </location>
</feature>
<feature type="region of interest" description="Disordered" evidence="1">
    <location>
        <begin position="91"/>
        <end position="140"/>
    </location>
</feature>
<dbReference type="EMBL" id="JAPWDO010000004">
    <property type="protein sequence ID" value="KAJ5472266.1"/>
    <property type="molecule type" value="Genomic_DNA"/>
</dbReference>